<name>A0ABX1XW85_9BACL</name>
<dbReference type="EMBL" id="WHOA01000095">
    <property type="protein sequence ID" value="NOU72534.1"/>
    <property type="molecule type" value="Genomic_DNA"/>
</dbReference>
<sequence length="392" mass="44131">MSQKLISLSPDLKRLRDEGYEIEVRSAYALVHHVPYVNVNREIKYGTLVSDLVLSGDVTVNPISNHVMFFCGEHPCDMYGTAIEGIRHQTIDQPLVDYIISNHSFSNKPDTGYANYYDKFIQYIKIILAPAQALDDSVTAQTYRPIESDEASVFQYYDANASRSNIATISSKLEGQKIAIIGLGGTGSYILDLVAKTPVSEIHLFDGDEFLQHNAFRAPGAPTMETLKERKNKSEYFHSIYSNMHKGIHNHSEFLTATNIGNIQFADFVFIAIDEGSTKREIVNTLLTHGKPFIDVGIGVEIVDDSLMGQIRLTTGNHQKYDHIYDRISFSDGVADAYSTNIQIAELNSLNASLAVIQWKKLYGFYNHHSYEFNSIYSTYTGDLINEDRHEN</sequence>
<organism evidence="3 4">
    <name type="scientific">Paenibacillus phytorum</name>
    <dbReference type="NCBI Taxonomy" id="2654977"/>
    <lineage>
        <taxon>Bacteria</taxon>
        <taxon>Bacillati</taxon>
        <taxon>Bacillota</taxon>
        <taxon>Bacilli</taxon>
        <taxon>Bacillales</taxon>
        <taxon>Paenibacillaceae</taxon>
        <taxon>Paenibacillus</taxon>
    </lineage>
</organism>
<dbReference type="InterPro" id="IPR035985">
    <property type="entry name" value="Ubiquitin-activating_enz"/>
</dbReference>
<keyword evidence="4" id="KW-1185">Reference proteome</keyword>
<dbReference type="NCBIfam" id="NF004804">
    <property type="entry name" value="PRK06153.1-3"/>
    <property type="match status" value="1"/>
</dbReference>
<keyword evidence="3" id="KW-0548">Nucleotidyltransferase</keyword>
<dbReference type="InterPro" id="IPR000594">
    <property type="entry name" value="ThiF_NAD_FAD-bd"/>
</dbReference>
<dbReference type="Pfam" id="PF20590">
    <property type="entry name" value="DUF6791"/>
    <property type="match status" value="1"/>
</dbReference>
<evidence type="ECO:0000259" key="2">
    <source>
        <dbReference type="Pfam" id="PF20590"/>
    </source>
</evidence>
<keyword evidence="3" id="KW-0808">Transferase</keyword>
<feature type="domain" description="THIF-type NAD/FAD binding fold" evidence="1">
    <location>
        <begin position="171"/>
        <end position="299"/>
    </location>
</feature>
<comment type="caution">
    <text evidence="3">The sequence shown here is derived from an EMBL/GenBank/DDBJ whole genome shotgun (WGS) entry which is preliminary data.</text>
</comment>
<feature type="domain" description="DUF6791" evidence="2">
    <location>
        <begin position="10"/>
        <end position="158"/>
    </location>
</feature>
<protein>
    <submittedName>
        <fullName evidence="3">ThiF family adenylyltransferase</fullName>
    </submittedName>
</protein>
<dbReference type="InterPro" id="IPR046741">
    <property type="entry name" value="DUF6791"/>
</dbReference>
<dbReference type="GO" id="GO:0016779">
    <property type="term" value="F:nucleotidyltransferase activity"/>
    <property type="evidence" value="ECO:0007669"/>
    <property type="project" value="UniProtKB-KW"/>
</dbReference>
<proteinExistence type="predicted"/>
<evidence type="ECO:0000313" key="4">
    <source>
        <dbReference type="Proteomes" id="UP000616779"/>
    </source>
</evidence>
<dbReference type="CDD" id="cd01483">
    <property type="entry name" value="E1_enzyme_family"/>
    <property type="match status" value="1"/>
</dbReference>
<dbReference type="Pfam" id="PF00899">
    <property type="entry name" value="ThiF"/>
    <property type="match status" value="1"/>
</dbReference>
<dbReference type="NCBIfam" id="NF004805">
    <property type="entry name" value="PRK06153.1-4"/>
    <property type="match status" value="1"/>
</dbReference>
<evidence type="ECO:0000313" key="3">
    <source>
        <dbReference type="EMBL" id="NOU72534.1"/>
    </source>
</evidence>
<dbReference type="Gene3D" id="3.40.50.720">
    <property type="entry name" value="NAD(P)-binding Rossmann-like Domain"/>
    <property type="match status" value="1"/>
</dbReference>
<reference evidence="3 4" key="1">
    <citation type="submission" date="2019-10" db="EMBL/GenBank/DDBJ databases">
        <title>Description of Paenibacillus terrestris sp. nov.</title>
        <authorList>
            <person name="Carlier A."/>
            <person name="Qi S."/>
        </authorList>
    </citation>
    <scope>NUCLEOTIDE SEQUENCE [LARGE SCALE GENOMIC DNA]</scope>
    <source>
        <strain evidence="3 4">LMG 31458</strain>
    </source>
</reference>
<accession>A0ABX1XW85</accession>
<gene>
    <name evidence="3" type="ORF">GC098_14045</name>
</gene>
<evidence type="ECO:0000259" key="1">
    <source>
        <dbReference type="Pfam" id="PF00899"/>
    </source>
</evidence>
<dbReference type="Proteomes" id="UP000616779">
    <property type="component" value="Unassembled WGS sequence"/>
</dbReference>
<dbReference type="RefSeq" id="WP_171643821.1">
    <property type="nucleotide sequence ID" value="NZ_WHOA01000095.1"/>
</dbReference>
<dbReference type="SUPFAM" id="SSF69572">
    <property type="entry name" value="Activating enzymes of the ubiquitin-like proteins"/>
    <property type="match status" value="1"/>
</dbReference>